<dbReference type="PRINTS" id="PR00837">
    <property type="entry name" value="V5TPXLIKE"/>
</dbReference>
<keyword evidence="4" id="KW-1185">Reference proteome</keyword>
<sequence>TAANAAELRDSSAIQQALDAHNAARAKHGARPLKWSTKLATYANSHASKCQFQHSGGPYGENLAAGTSLTYQGAVDMWMAEAPNYRPGDGFSSSSGHFTQVVWRATRELGCARILSCTSSELGFGRRREVAMDERGTQKRNHTEGGRIATGRILRDVKKQAQPSPRGTDERKTPKHHGHARPHHHHKHGGHGQAPGYPHAKPHGDDHVHSQGQGHNPGKKHKKDRAGSIWNGFGGWFFPPLQPGGGSGAGGLDPSFPGSGSGSGSPGGQGSGGFNGGGSDTGNGGTIGGGSAGTDPGPGSGAGGSGGNGFVWCNYYPAGNVEGEFAQNVQI</sequence>
<dbReference type="InterPro" id="IPR035940">
    <property type="entry name" value="CAP_sf"/>
</dbReference>
<dbReference type="Proteomes" id="UP001176521">
    <property type="component" value="Unassembled WGS sequence"/>
</dbReference>
<dbReference type="InterPro" id="IPR018244">
    <property type="entry name" value="Allrgn_V5/Tpx1_CS"/>
</dbReference>
<reference evidence="3" key="1">
    <citation type="journal article" date="2023" name="PhytoFront">
        <title>Draft Genome Resources of Seven Strains of Tilletia horrida, Causal Agent of Kernel Smut of Rice.</title>
        <authorList>
            <person name="Khanal S."/>
            <person name="Antony Babu S."/>
            <person name="Zhou X.G."/>
        </authorList>
    </citation>
    <scope>NUCLEOTIDE SEQUENCE</scope>
    <source>
        <strain evidence="3">TX3</strain>
    </source>
</reference>
<evidence type="ECO:0000313" key="4">
    <source>
        <dbReference type="Proteomes" id="UP001176521"/>
    </source>
</evidence>
<gene>
    <name evidence="3" type="ORF">OC842_004034</name>
</gene>
<evidence type="ECO:0000313" key="3">
    <source>
        <dbReference type="EMBL" id="KAK0530138.1"/>
    </source>
</evidence>
<feature type="domain" description="SCP" evidence="2">
    <location>
        <begin position="12"/>
        <end position="123"/>
    </location>
</feature>
<dbReference type="Gene3D" id="3.40.33.10">
    <property type="entry name" value="CAP"/>
    <property type="match status" value="1"/>
</dbReference>
<dbReference type="InterPro" id="IPR001283">
    <property type="entry name" value="CRISP-related"/>
</dbReference>
<dbReference type="PANTHER" id="PTHR10334">
    <property type="entry name" value="CYSTEINE-RICH SECRETORY PROTEIN-RELATED"/>
    <property type="match status" value="1"/>
</dbReference>
<accession>A0AAN6GA29</accession>
<proteinExistence type="predicted"/>
<dbReference type="InterPro" id="IPR014044">
    <property type="entry name" value="CAP_dom"/>
</dbReference>
<feature type="non-terminal residue" evidence="3">
    <location>
        <position position="1"/>
    </location>
</feature>
<dbReference type="EMBL" id="JAPDMQ010000223">
    <property type="protein sequence ID" value="KAK0530138.1"/>
    <property type="molecule type" value="Genomic_DNA"/>
</dbReference>
<dbReference type="GO" id="GO:0005576">
    <property type="term" value="C:extracellular region"/>
    <property type="evidence" value="ECO:0007669"/>
    <property type="project" value="InterPro"/>
</dbReference>
<comment type="caution">
    <text evidence="3">The sequence shown here is derived from an EMBL/GenBank/DDBJ whole genome shotgun (WGS) entry which is preliminary data.</text>
</comment>
<dbReference type="SUPFAM" id="SSF55797">
    <property type="entry name" value="PR-1-like"/>
    <property type="match status" value="1"/>
</dbReference>
<feature type="compositionally biased region" description="Gly residues" evidence="1">
    <location>
        <begin position="259"/>
        <end position="303"/>
    </location>
</feature>
<dbReference type="SMART" id="SM00198">
    <property type="entry name" value="SCP"/>
    <property type="match status" value="1"/>
</dbReference>
<feature type="compositionally biased region" description="Basic and acidic residues" evidence="1">
    <location>
        <begin position="129"/>
        <end position="145"/>
    </location>
</feature>
<protein>
    <recommendedName>
        <fullName evidence="2">SCP domain-containing protein</fullName>
    </recommendedName>
</protein>
<organism evidence="3 4">
    <name type="scientific">Tilletia horrida</name>
    <dbReference type="NCBI Taxonomy" id="155126"/>
    <lineage>
        <taxon>Eukaryota</taxon>
        <taxon>Fungi</taxon>
        <taxon>Dikarya</taxon>
        <taxon>Basidiomycota</taxon>
        <taxon>Ustilaginomycotina</taxon>
        <taxon>Exobasidiomycetes</taxon>
        <taxon>Tilletiales</taxon>
        <taxon>Tilletiaceae</taxon>
        <taxon>Tilletia</taxon>
    </lineage>
</organism>
<feature type="region of interest" description="Disordered" evidence="1">
    <location>
        <begin position="129"/>
        <end position="303"/>
    </location>
</feature>
<evidence type="ECO:0000259" key="2">
    <source>
        <dbReference type="SMART" id="SM00198"/>
    </source>
</evidence>
<name>A0AAN6GA29_9BASI</name>
<dbReference type="AlphaFoldDB" id="A0AAN6GA29"/>
<evidence type="ECO:0000256" key="1">
    <source>
        <dbReference type="SAM" id="MobiDB-lite"/>
    </source>
</evidence>
<dbReference type="PROSITE" id="PS01009">
    <property type="entry name" value="CRISP_1"/>
    <property type="match status" value="1"/>
</dbReference>
<dbReference type="Pfam" id="PF00188">
    <property type="entry name" value="CAP"/>
    <property type="match status" value="1"/>
</dbReference>
<feature type="compositionally biased region" description="Basic residues" evidence="1">
    <location>
        <begin position="173"/>
        <end position="190"/>
    </location>
</feature>